<organism evidence="3 4">
    <name type="scientific">Anaerovorax odorimutans</name>
    <dbReference type="NCBI Taxonomy" id="109327"/>
    <lineage>
        <taxon>Bacteria</taxon>
        <taxon>Bacillati</taxon>
        <taxon>Bacillota</taxon>
        <taxon>Clostridia</taxon>
        <taxon>Peptostreptococcales</taxon>
        <taxon>Anaerovoracaceae</taxon>
        <taxon>Anaerovorax</taxon>
    </lineage>
</organism>
<accession>A0ABT1RK13</accession>
<evidence type="ECO:0000256" key="1">
    <source>
        <dbReference type="SAM" id="Phobius"/>
    </source>
</evidence>
<evidence type="ECO:0000313" key="3">
    <source>
        <dbReference type="EMBL" id="MCQ4635527.1"/>
    </source>
</evidence>
<dbReference type="Pfam" id="PF14285">
    <property type="entry name" value="DUF4367"/>
    <property type="match status" value="1"/>
</dbReference>
<dbReference type="RefSeq" id="WP_256130709.1">
    <property type="nucleotide sequence ID" value="NZ_JANFXK010000001.1"/>
</dbReference>
<feature type="domain" description="DUF4367" evidence="2">
    <location>
        <begin position="132"/>
        <end position="238"/>
    </location>
</feature>
<evidence type="ECO:0000313" key="4">
    <source>
        <dbReference type="Proteomes" id="UP001524502"/>
    </source>
</evidence>
<keyword evidence="1" id="KW-0812">Transmembrane</keyword>
<dbReference type="Proteomes" id="UP001524502">
    <property type="component" value="Unassembled WGS sequence"/>
</dbReference>
<keyword evidence="1" id="KW-1133">Transmembrane helix</keyword>
<dbReference type="InterPro" id="IPR025377">
    <property type="entry name" value="DUF4367"/>
</dbReference>
<sequence>MNDKENHTNFEYALKHAFEADFEKNCQSAAVPELDFLKKKSHRTAKQKRSFSFGKVAAVVVIALLGANMVLLISNDSQSYGDKGILHRLYQGIAGVVTDSDEAISPDDEVEALTINSMDDIEKAKRFLPGLYVPQYIPEGYKLDDLSINKYADGDYAAAYAFSDPKGKTLGISAMFTVGDNSYASSGQGEMIEKKDRKIFISYDEVDEAYTATVYTETGVMDISGDLDKTELMRVAEGLEK</sequence>
<keyword evidence="4" id="KW-1185">Reference proteome</keyword>
<reference evidence="3 4" key="1">
    <citation type="submission" date="2022-06" db="EMBL/GenBank/DDBJ databases">
        <title>Isolation of gut microbiota from human fecal samples.</title>
        <authorList>
            <person name="Pamer E.G."/>
            <person name="Barat B."/>
            <person name="Waligurski E."/>
            <person name="Medina S."/>
            <person name="Paddock L."/>
            <person name="Mostad J."/>
        </authorList>
    </citation>
    <scope>NUCLEOTIDE SEQUENCE [LARGE SCALE GENOMIC DNA]</scope>
    <source>
        <strain evidence="3 4">SL.3.17</strain>
    </source>
</reference>
<protein>
    <submittedName>
        <fullName evidence="3">DUF4367 domain-containing protein</fullName>
    </submittedName>
</protein>
<keyword evidence="1" id="KW-0472">Membrane</keyword>
<gene>
    <name evidence="3" type="ORF">NE619_02195</name>
</gene>
<feature type="transmembrane region" description="Helical" evidence="1">
    <location>
        <begin position="53"/>
        <end position="73"/>
    </location>
</feature>
<comment type="caution">
    <text evidence="3">The sequence shown here is derived from an EMBL/GenBank/DDBJ whole genome shotgun (WGS) entry which is preliminary data.</text>
</comment>
<name>A0ABT1RK13_9FIRM</name>
<evidence type="ECO:0000259" key="2">
    <source>
        <dbReference type="Pfam" id="PF14285"/>
    </source>
</evidence>
<proteinExistence type="predicted"/>
<dbReference type="EMBL" id="JANFXK010000001">
    <property type="protein sequence ID" value="MCQ4635527.1"/>
    <property type="molecule type" value="Genomic_DNA"/>
</dbReference>